<feature type="compositionally biased region" description="Low complexity" evidence="3">
    <location>
        <begin position="185"/>
        <end position="195"/>
    </location>
</feature>
<dbReference type="KEGG" id="pti:PHATRDRAFT_43378"/>
<name>B7FS20_PHATC</name>
<dbReference type="GO" id="GO:0035556">
    <property type="term" value="P:intracellular signal transduction"/>
    <property type="evidence" value="ECO:0007669"/>
    <property type="project" value="InterPro"/>
</dbReference>
<feature type="region of interest" description="Disordered" evidence="3">
    <location>
        <begin position="327"/>
        <end position="347"/>
    </location>
</feature>
<feature type="domain" description="Guanylate cyclase" evidence="4">
    <location>
        <begin position="691"/>
        <end position="821"/>
    </location>
</feature>
<feature type="compositionally biased region" description="Basic and acidic residues" evidence="3">
    <location>
        <begin position="1140"/>
        <end position="1158"/>
    </location>
</feature>
<sequence>MQAAERYLASGKSAKSSNTSMSLSVDYGYGSVSSSSDTNASPSYNGRLEIELDGKQGPQRRAQRRSSASSSRRSSTSSMGYYKQSDDDLEESLHSYAGDNGSADDEEQHLKEPSFMKALRRGSLSKDESEIKLKQSLSKVSDYVDPHDDDRIQLMKERISLSKQLQNVAGTPKKREQRFGRRSSIESTSSSMCSSFAPDTPTRTHSGSLFKSLQISSAELTGIASSVRHSDLSSFNMSTSTIPVTNAVRTDEGRRRKHVVKTDQIVESLVWFSFHTPRAVLEDLIKHEMEIWRRQSLQPRRGNSLPTESALGKSLLTPLDDEMDDHSLSSLSEDGNARITPEPGDKTFSQTLQRMKQDTRYGKFDMIKLPKAVERESALLFVDMSGFTKLSTMLDVESLSRVINSYFDMILSEVILHGGDILKFAGDAFFAEWKVLREEGCDAEKAETTNNPLADLNASLASINEMAWHDDIDLPKLSTCVLSAAKCATAIVAKFSDYQVTSGSAGATGAMLNVHCGIGVGQLVGLHVGDYKENQEEDGVELRREFLILGEAIDQVSIAADVATDGQVMASPEAMLHLAFCCDMPDSAHNSTDPVCIASRGQAFLQFDSDFQVDGQLPSALLPYESLRLHCRTLNHEALARLHLQMALYVHPVIRADELALSTAIQAGKISQPTEALESRHRAEAELRSVFTIFIKPIVLPRVTGMREVDEELFKTLADIMHITSRELDRYSGHLRQFIVDDKGVVLLATFGLRGSTFPNMVANNALPATFAIHRALKTEINVESRIGATFGKVYCGVVGGVRRHEFAVMGAPVNLAARLMSSKVNNGILVDEAVKEQAGANFAFRSLPPVQAKGYDKPVPILEPLHAVNVGKKKKVSYPFVGRRTEKEKILSITSAMYSGIPSSAMIFLMGESGTGKSSLSTVVIDEIKKRCVISSKTIVSARSTSTETEQRIPLRDLCEHDGTCEDWCGESPGFDNRSHQSVSSKSSFAGIPLTSLKALYAMRGSSRSGLKNRDFATTSQGEGDYRASIMRSRGLREISDSEEASLESSVRSESSEQSPKRVSQSLRILGEALANGTTRPTKKDFLAPNLNVSLHRATSRPTKGDFLPSNLSASVHNSMDASRHKSKREPLSNSLHRITSEEPKLSSKTRLGRDDTSIASGENSTHKHGVAVPYFEKLCWVCEKLDYPYEYADLVGSQFLSLDGASPVTHVDGHVPTMDELVEFLALAFICITEYADISVILIDDFQWADSFSWKIFRELCQRGNKLLLICAMRSHDKQALRRLSTAVTQRSQLHSKMTEISLTSLDTDDIRELMAHVLGHKEELIPESLCTDVFQRTGGLPVFVIQVLENIKRAKTVELGEDGRLQWNAAGLKEKRAIGSNKAGAVMEETFLSRFDGLDVQVRKVLQTCAVLGLTFSFADVVQVHPEMEEADIEYAMCSAVDEMVLVEQNDEDEERTLISAASNGDFDDSISNFLAASRASTSGKTHDERFFQFSHAMWRKSVLTTMLKERKIEIHRLIAEAMETDKVLILEESDITRLLTLFDHWKSCGDFSKSAPLALVVGARLEEWDLSAQSLELYEDALSMAFDSVETHEDMEAINDEWVQVSARPIVLDLILRLHIRIGLCHQRLGDESESIATFEDAFNIMNTSSKFPGISRSLMMPIISSLCVLKLEHDVQDSEGKEEQEQLLQQFLCEATINGNPVHIGRVLALQAMYHAKTGSLDRALDDVHLLQKKYDIQENSFDMITEYGRDFALECFSESVQWIYLLEKHDAASDRADLIMDQYLTLIDPIDGESMMAILLPILNVLKLLNRATDADWLLKRHIINPAHDQAFHCDFWVPLFNPLAYLLEVVVMEESEDFDEQVLQEMELWVLEEENSKFDFDLEYKAHTLMGELCWRLANFKEENNPTRGPLIDKARDFLTPVAQYPH</sequence>
<dbReference type="PANTHER" id="PTHR16305">
    <property type="entry name" value="TESTICULAR SOLUBLE ADENYLYL CYCLASE"/>
    <property type="match status" value="1"/>
</dbReference>
<gene>
    <name evidence="5" type="ORF">PHATRDRAFT_43378</name>
</gene>
<dbReference type="SMR" id="B7FS20"/>
<keyword evidence="1" id="KW-0547">Nucleotide-binding</keyword>
<feature type="compositionally biased region" description="Polar residues" evidence="3">
    <location>
        <begin position="13"/>
        <end position="23"/>
    </location>
</feature>
<dbReference type="STRING" id="556484.B7FS20"/>
<feature type="compositionally biased region" description="Low complexity" evidence="3">
    <location>
        <begin position="24"/>
        <end position="37"/>
    </location>
</feature>
<dbReference type="Gene3D" id="3.30.70.1230">
    <property type="entry name" value="Nucleotide cyclase"/>
    <property type="match status" value="2"/>
</dbReference>
<feature type="region of interest" description="Disordered" evidence="3">
    <location>
        <begin position="1099"/>
        <end position="1167"/>
    </location>
</feature>
<dbReference type="SUPFAM" id="SSF55073">
    <property type="entry name" value="Nucleotide cyclase"/>
    <property type="match status" value="2"/>
</dbReference>
<dbReference type="SUPFAM" id="SSF52540">
    <property type="entry name" value="P-loop containing nucleoside triphosphate hydrolases"/>
    <property type="match status" value="1"/>
</dbReference>
<dbReference type="RefSeq" id="XP_002177591.1">
    <property type="nucleotide sequence ID" value="XM_002177555.1"/>
</dbReference>
<protein>
    <recommendedName>
        <fullName evidence="4">Guanylate cyclase domain-containing protein</fullName>
    </recommendedName>
</protein>
<evidence type="ECO:0000313" key="5">
    <source>
        <dbReference type="EMBL" id="EEC50405.1"/>
    </source>
</evidence>
<keyword evidence="6" id="KW-1185">Reference proteome</keyword>
<accession>B7FS20</accession>
<feature type="compositionally biased region" description="Low complexity" evidence="3">
    <location>
        <begin position="65"/>
        <end position="78"/>
    </location>
</feature>
<dbReference type="GO" id="GO:0005524">
    <property type="term" value="F:ATP binding"/>
    <property type="evidence" value="ECO:0007669"/>
    <property type="project" value="UniProtKB-KW"/>
</dbReference>
<dbReference type="GO" id="GO:0005737">
    <property type="term" value="C:cytoplasm"/>
    <property type="evidence" value="ECO:0007669"/>
    <property type="project" value="TreeGrafter"/>
</dbReference>
<feature type="region of interest" description="Disordered" evidence="3">
    <location>
        <begin position="164"/>
        <end position="201"/>
    </location>
</feature>
<dbReference type="PROSITE" id="PS50125">
    <property type="entry name" value="GUANYLATE_CYCLASE_2"/>
    <property type="match status" value="2"/>
</dbReference>
<reference evidence="6" key="2">
    <citation type="submission" date="2008-08" db="EMBL/GenBank/DDBJ databases">
        <authorList>
            <consortium name="Diatom Consortium"/>
            <person name="Grigoriev I."/>
            <person name="Grimwood J."/>
            <person name="Kuo A."/>
            <person name="Otillar R.P."/>
            <person name="Salamov A."/>
            <person name="Detter J.C."/>
            <person name="Lindquist E."/>
            <person name="Shapiro H."/>
            <person name="Lucas S."/>
            <person name="Glavina del Rio T."/>
            <person name="Pitluck S."/>
            <person name="Rokhsar D."/>
            <person name="Bowler C."/>
        </authorList>
    </citation>
    <scope>GENOME REANNOTATION</scope>
    <source>
        <strain evidence="6">CCAP 1055/1</strain>
    </source>
</reference>
<dbReference type="HOGENOM" id="CLU_234614_0_0_1"/>
<dbReference type="InterPro" id="IPR027417">
    <property type="entry name" value="P-loop_NTPase"/>
</dbReference>
<evidence type="ECO:0000256" key="1">
    <source>
        <dbReference type="ARBA" id="ARBA00022741"/>
    </source>
</evidence>
<dbReference type="InterPro" id="IPR001054">
    <property type="entry name" value="A/G_cyclase"/>
</dbReference>
<dbReference type="InParanoid" id="B7FS20"/>
<dbReference type="eggNOG" id="ENOG502QPPT">
    <property type="taxonomic scope" value="Eukaryota"/>
</dbReference>
<feature type="domain" description="Guanylate cyclase" evidence="4">
    <location>
        <begin position="378"/>
        <end position="431"/>
    </location>
</feature>
<reference evidence="5 6" key="1">
    <citation type="journal article" date="2008" name="Nature">
        <title>The Phaeodactylum genome reveals the evolutionary history of diatom genomes.</title>
        <authorList>
            <person name="Bowler C."/>
            <person name="Allen A.E."/>
            <person name="Badger J.H."/>
            <person name="Grimwood J."/>
            <person name="Jabbari K."/>
            <person name="Kuo A."/>
            <person name="Maheswari U."/>
            <person name="Martens C."/>
            <person name="Maumus F."/>
            <person name="Otillar R.P."/>
            <person name="Rayko E."/>
            <person name="Salamov A."/>
            <person name="Vandepoele K."/>
            <person name="Beszteri B."/>
            <person name="Gruber A."/>
            <person name="Heijde M."/>
            <person name="Katinka M."/>
            <person name="Mock T."/>
            <person name="Valentin K."/>
            <person name="Verret F."/>
            <person name="Berges J.A."/>
            <person name="Brownlee C."/>
            <person name="Cadoret J.P."/>
            <person name="Chiovitti A."/>
            <person name="Choi C.J."/>
            <person name="Coesel S."/>
            <person name="De Martino A."/>
            <person name="Detter J.C."/>
            <person name="Durkin C."/>
            <person name="Falciatore A."/>
            <person name="Fournet J."/>
            <person name="Haruta M."/>
            <person name="Huysman M.J."/>
            <person name="Jenkins B.D."/>
            <person name="Jiroutova K."/>
            <person name="Jorgensen R.E."/>
            <person name="Joubert Y."/>
            <person name="Kaplan A."/>
            <person name="Kroger N."/>
            <person name="Kroth P.G."/>
            <person name="La Roche J."/>
            <person name="Lindquist E."/>
            <person name="Lommer M."/>
            <person name="Martin-Jezequel V."/>
            <person name="Lopez P.J."/>
            <person name="Lucas S."/>
            <person name="Mangogna M."/>
            <person name="McGinnis K."/>
            <person name="Medlin L.K."/>
            <person name="Montsant A."/>
            <person name="Oudot-Le Secq M.P."/>
            <person name="Napoli C."/>
            <person name="Obornik M."/>
            <person name="Parker M.S."/>
            <person name="Petit J.L."/>
            <person name="Porcel B.M."/>
            <person name="Poulsen N."/>
            <person name="Robison M."/>
            <person name="Rychlewski L."/>
            <person name="Rynearson T.A."/>
            <person name="Schmutz J."/>
            <person name="Shapiro H."/>
            <person name="Siaut M."/>
            <person name="Stanley M."/>
            <person name="Sussman M.R."/>
            <person name="Taylor A.R."/>
            <person name="Vardi A."/>
            <person name="von Dassow P."/>
            <person name="Vyverman W."/>
            <person name="Willis A."/>
            <person name="Wyrwicz L.S."/>
            <person name="Rokhsar D.S."/>
            <person name="Weissenbach J."/>
            <person name="Armbrust E.V."/>
            <person name="Green B.R."/>
            <person name="Van de Peer Y."/>
            <person name="Grigoriev I.V."/>
        </authorList>
    </citation>
    <scope>NUCLEOTIDE SEQUENCE [LARGE SCALE GENOMIC DNA]</scope>
    <source>
        <strain evidence="5 6">CCAP 1055/1</strain>
    </source>
</reference>
<dbReference type="GO" id="GO:0009190">
    <property type="term" value="P:cyclic nucleotide biosynthetic process"/>
    <property type="evidence" value="ECO:0007669"/>
    <property type="project" value="InterPro"/>
</dbReference>
<proteinExistence type="predicted"/>
<dbReference type="CDD" id="cd07302">
    <property type="entry name" value="CHD"/>
    <property type="match status" value="2"/>
</dbReference>
<dbReference type="PANTHER" id="PTHR16305:SF28">
    <property type="entry name" value="GUANYLATE CYCLASE DOMAIN-CONTAINING PROTEIN"/>
    <property type="match status" value="1"/>
</dbReference>
<evidence type="ECO:0000256" key="2">
    <source>
        <dbReference type="ARBA" id="ARBA00022840"/>
    </source>
</evidence>
<evidence type="ECO:0000256" key="3">
    <source>
        <dbReference type="SAM" id="MobiDB-lite"/>
    </source>
</evidence>
<organism evidence="5 6">
    <name type="scientific">Phaeodactylum tricornutum (strain CCAP 1055/1)</name>
    <dbReference type="NCBI Taxonomy" id="556484"/>
    <lineage>
        <taxon>Eukaryota</taxon>
        <taxon>Sar</taxon>
        <taxon>Stramenopiles</taxon>
        <taxon>Ochrophyta</taxon>
        <taxon>Bacillariophyta</taxon>
        <taxon>Bacillariophyceae</taxon>
        <taxon>Bacillariophycidae</taxon>
        <taxon>Naviculales</taxon>
        <taxon>Phaeodactylaceae</taxon>
        <taxon>Phaeodactylum</taxon>
    </lineage>
</organism>
<dbReference type="PaxDb" id="2850-Phatr43378"/>
<dbReference type="OrthoDB" id="43783at2759"/>
<dbReference type="Proteomes" id="UP000000759">
    <property type="component" value="Chromosome 2"/>
</dbReference>
<evidence type="ECO:0000259" key="4">
    <source>
        <dbReference type="PROSITE" id="PS50125"/>
    </source>
</evidence>
<evidence type="ECO:0000313" key="6">
    <source>
        <dbReference type="Proteomes" id="UP000000759"/>
    </source>
</evidence>
<feature type="compositionally biased region" description="Low complexity" evidence="3">
    <location>
        <begin position="1048"/>
        <end position="1059"/>
    </location>
</feature>
<feature type="region of interest" description="Disordered" evidence="3">
    <location>
        <begin position="1"/>
        <end position="85"/>
    </location>
</feature>
<dbReference type="InterPro" id="IPR029787">
    <property type="entry name" value="Nucleotide_cyclase"/>
</dbReference>
<dbReference type="EMBL" id="CM000606">
    <property type="protein sequence ID" value="EEC50405.1"/>
    <property type="molecule type" value="Genomic_DNA"/>
</dbReference>
<dbReference type="GO" id="GO:0004016">
    <property type="term" value="F:adenylate cyclase activity"/>
    <property type="evidence" value="ECO:0007669"/>
    <property type="project" value="TreeGrafter"/>
</dbReference>
<feature type="compositionally biased region" description="Polar residues" evidence="3">
    <location>
        <begin position="1111"/>
        <end position="1122"/>
    </location>
</feature>
<feature type="non-terminal residue" evidence="5">
    <location>
        <position position="1934"/>
    </location>
</feature>
<dbReference type="GeneID" id="7197411"/>
<dbReference type="InterPro" id="IPR025662">
    <property type="entry name" value="Sigma_54_int_dom_ATP-bd_1"/>
</dbReference>
<dbReference type="Pfam" id="PF00211">
    <property type="entry name" value="Guanylate_cyc"/>
    <property type="match status" value="1"/>
</dbReference>
<keyword evidence="2" id="KW-0067">ATP-binding</keyword>
<dbReference type="PROSITE" id="PS00675">
    <property type="entry name" value="SIGMA54_INTERACT_1"/>
    <property type="match status" value="1"/>
</dbReference>
<feature type="region of interest" description="Disordered" evidence="3">
    <location>
        <begin position="1028"/>
        <end position="1065"/>
    </location>
</feature>